<accession>A0AAV5WXJ8</accession>
<protein>
    <submittedName>
        <fullName evidence="2">Uncharacterized protein</fullName>
    </submittedName>
</protein>
<reference evidence="2" key="1">
    <citation type="submission" date="2023-10" db="EMBL/GenBank/DDBJ databases">
        <title>Genome assembly of Pristionchus species.</title>
        <authorList>
            <person name="Yoshida K."/>
            <person name="Sommer R.J."/>
        </authorList>
    </citation>
    <scope>NUCLEOTIDE SEQUENCE</scope>
    <source>
        <strain evidence="2">RS5133</strain>
    </source>
</reference>
<evidence type="ECO:0000313" key="2">
    <source>
        <dbReference type="EMBL" id="GMT35717.1"/>
    </source>
</evidence>
<evidence type="ECO:0000313" key="3">
    <source>
        <dbReference type="Proteomes" id="UP001432322"/>
    </source>
</evidence>
<name>A0AAV5WXJ8_9BILA</name>
<feature type="compositionally biased region" description="Basic residues" evidence="1">
    <location>
        <begin position="161"/>
        <end position="172"/>
    </location>
</feature>
<dbReference type="EMBL" id="BTSY01000007">
    <property type="protein sequence ID" value="GMT35717.1"/>
    <property type="molecule type" value="Genomic_DNA"/>
</dbReference>
<dbReference type="AlphaFoldDB" id="A0AAV5WXJ8"/>
<sequence>SLVLLLAGAAYAATITDNGYPIPDYDPLPTEGDPTDGAPEDTNWEPVDRELHNGLNDPEFHGPVHNGEGFPHHIHGHRGFPFRGFHGRPCHRHFGHHHGHHHGHHFTPAVVVSDHHHVIAHPKKPCNKIVKHVTVHAVAHRPHHHHHHDSSSSSEEPCGCRAHRHHGHHHLHSSSSEEDDHHHHHGHHGHSPF</sequence>
<keyword evidence="3" id="KW-1185">Reference proteome</keyword>
<proteinExistence type="predicted"/>
<dbReference type="Proteomes" id="UP001432322">
    <property type="component" value="Unassembled WGS sequence"/>
</dbReference>
<feature type="non-terminal residue" evidence="2">
    <location>
        <position position="1"/>
    </location>
</feature>
<feature type="compositionally biased region" description="Basic residues" evidence="1">
    <location>
        <begin position="139"/>
        <end position="148"/>
    </location>
</feature>
<organism evidence="2 3">
    <name type="scientific">Pristionchus fissidentatus</name>
    <dbReference type="NCBI Taxonomy" id="1538716"/>
    <lineage>
        <taxon>Eukaryota</taxon>
        <taxon>Metazoa</taxon>
        <taxon>Ecdysozoa</taxon>
        <taxon>Nematoda</taxon>
        <taxon>Chromadorea</taxon>
        <taxon>Rhabditida</taxon>
        <taxon>Rhabditina</taxon>
        <taxon>Diplogasteromorpha</taxon>
        <taxon>Diplogasteroidea</taxon>
        <taxon>Neodiplogasteridae</taxon>
        <taxon>Pristionchus</taxon>
    </lineage>
</organism>
<evidence type="ECO:0000256" key="1">
    <source>
        <dbReference type="SAM" id="MobiDB-lite"/>
    </source>
</evidence>
<feature type="compositionally biased region" description="Basic residues" evidence="1">
    <location>
        <begin position="182"/>
        <end position="193"/>
    </location>
</feature>
<feature type="region of interest" description="Disordered" evidence="1">
    <location>
        <begin position="139"/>
        <end position="193"/>
    </location>
</feature>
<gene>
    <name evidence="2" type="ORF">PFISCL1PPCAC_27014</name>
</gene>
<comment type="caution">
    <text evidence="2">The sequence shown here is derived from an EMBL/GenBank/DDBJ whole genome shotgun (WGS) entry which is preliminary data.</text>
</comment>